<evidence type="ECO:0000313" key="2">
    <source>
        <dbReference type="Proteomes" id="UP001234297"/>
    </source>
</evidence>
<gene>
    <name evidence="1" type="ORF">MRB53_003798</name>
</gene>
<protein>
    <submittedName>
        <fullName evidence="1">Uncharacterized protein</fullName>
    </submittedName>
</protein>
<reference evidence="1 2" key="1">
    <citation type="journal article" date="2022" name="Hortic Res">
        <title>A haplotype resolved chromosomal level avocado genome allows analysis of novel avocado genes.</title>
        <authorList>
            <person name="Nath O."/>
            <person name="Fletcher S.J."/>
            <person name="Hayward A."/>
            <person name="Shaw L.M."/>
            <person name="Masouleh A.K."/>
            <person name="Furtado A."/>
            <person name="Henry R.J."/>
            <person name="Mitter N."/>
        </authorList>
    </citation>
    <scope>NUCLEOTIDE SEQUENCE [LARGE SCALE GENOMIC DNA]</scope>
    <source>
        <strain evidence="2">cv. Hass</strain>
    </source>
</reference>
<proteinExistence type="predicted"/>
<comment type="caution">
    <text evidence="1">The sequence shown here is derived from an EMBL/GenBank/DDBJ whole genome shotgun (WGS) entry which is preliminary data.</text>
</comment>
<sequence>MNGDTFLLNRKTYATFRALQKPTSSTPPNIVRDRETSLLQLPRTHPWQTAEAAAVEEEAVAKAAGEESVEAVATASSFTSHNIHLSYANCIRSFRILLQDLCKCLLPSSSSPAIAFFLLSSCARNCGSKKWKKREGEVGVAKLNVLWDIEEEDEAAHVINICEKKNWKNVFKCLQAAGSRVVLRGQTNKSRHWRYIKNRYAVVNGKIIIPEREETEKLRVKRRKKKQPQTPLQPPRRGLKSIYGLIWTPQELCSSNVGVEDKISVSSPLGTNPSSPHNKLLILSRTVKVRGMLVVALFCLK</sequence>
<organism evidence="1 2">
    <name type="scientific">Persea americana</name>
    <name type="common">Avocado</name>
    <dbReference type="NCBI Taxonomy" id="3435"/>
    <lineage>
        <taxon>Eukaryota</taxon>
        <taxon>Viridiplantae</taxon>
        <taxon>Streptophyta</taxon>
        <taxon>Embryophyta</taxon>
        <taxon>Tracheophyta</taxon>
        <taxon>Spermatophyta</taxon>
        <taxon>Magnoliopsida</taxon>
        <taxon>Magnoliidae</taxon>
        <taxon>Laurales</taxon>
        <taxon>Lauraceae</taxon>
        <taxon>Persea</taxon>
    </lineage>
</organism>
<accession>A0ACC2MYP7</accession>
<evidence type="ECO:0000313" key="1">
    <source>
        <dbReference type="EMBL" id="KAJ8650775.1"/>
    </source>
</evidence>
<dbReference type="Proteomes" id="UP001234297">
    <property type="component" value="Chromosome 1"/>
</dbReference>
<keyword evidence="2" id="KW-1185">Reference proteome</keyword>
<dbReference type="EMBL" id="CM056809">
    <property type="protein sequence ID" value="KAJ8650775.1"/>
    <property type="molecule type" value="Genomic_DNA"/>
</dbReference>
<name>A0ACC2MYP7_PERAE</name>